<protein>
    <recommendedName>
        <fullName evidence="3">AbiEi antitoxin C-terminal domain-containing protein</fullName>
    </recommendedName>
</protein>
<sequence length="219" mass="23148">MPATLFPYPGVLPETTSTGGALFTAGGIFSAVELRAMEMDGLLRRVYGETYVRWDISPDPVCRALAAAACLPPKQRPRIMLGRLTAAWVYGCAPPPARLALLVDHGRRITALAPFSPAVLHEVRLGPADGMDIAGVRVSTPLRTASDLARHGPEEESMQALLALAADPALSCPLGHVRAITAAAPRLPGKAAALDRLDRAIALAAGDPGQTRRREPVVR</sequence>
<dbReference type="AlphaFoldDB" id="A0A975QYN6"/>
<dbReference type="KEGG" id="ajg:KKR91_10315"/>
<gene>
    <name evidence="1" type="ORF">KKR91_10315</name>
</gene>
<keyword evidence="2" id="KW-1185">Reference proteome</keyword>
<dbReference type="Proteomes" id="UP000676885">
    <property type="component" value="Chromosome"/>
</dbReference>
<accession>A0A975QYN6</accession>
<proteinExistence type="predicted"/>
<dbReference type="EMBL" id="CP076022">
    <property type="protein sequence ID" value="QWC08930.1"/>
    <property type="molecule type" value="Genomic_DNA"/>
</dbReference>
<dbReference type="RefSeq" id="WP_210229284.1">
    <property type="nucleotide sequence ID" value="NZ_CP076022.1"/>
</dbReference>
<name>A0A975QYN6_9MICC</name>
<reference evidence="1 2" key="1">
    <citation type="submission" date="2021-05" db="EMBL/GenBank/DDBJ databases">
        <title>Novel species in genus Arthrobacter.</title>
        <authorList>
            <person name="Zhang G."/>
        </authorList>
    </citation>
    <scope>NUCLEOTIDE SEQUENCE [LARGE SCALE GENOMIC DNA]</scope>
    <source>
        <strain evidence="2">zg-ZUI227</strain>
    </source>
</reference>
<evidence type="ECO:0008006" key="3">
    <source>
        <dbReference type="Google" id="ProtNLM"/>
    </source>
</evidence>
<evidence type="ECO:0000313" key="2">
    <source>
        <dbReference type="Proteomes" id="UP000676885"/>
    </source>
</evidence>
<organism evidence="1 2">
    <name type="scientific">Arthrobacter jiangjiafuii</name>
    <dbReference type="NCBI Taxonomy" id="2817475"/>
    <lineage>
        <taxon>Bacteria</taxon>
        <taxon>Bacillati</taxon>
        <taxon>Actinomycetota</taxon>
        <taxon>Actinomycetes</taxon>
        <taxon>Micrococcales</taxon>
        <taxon>Micrococcaceae</taxon>
        <taxon>Arthrobacter</taxon>
    </lineage>
</organism>
<evidence type="ECO:0000313" key="1">
    <source>
        <dbReference type="EMBL" id="QWC08930.1"/>
    </source>
</evidence>